<accession>A0A1H3U3A0</accession>
<proteinExistence type="predicted"/>
<dbReference type="EMBL" id="FNPI01000018">
    <property type="protein sequence ID" value="SDZ56946.1"/>
    <property type="molecule type" value="Genomic_DNA"/>
</dbReference>
<evidence type="ECO:0000313" key="2">
    <source>
        <dbReference type="Proteomes" id="UP000198935"/>
    </source>
</evidence>
<dbReference type="AlphaFoldDB" id="A0A1H3U3A0"/>
<dbReference type="STRING" id="1503961.SAMN05421736_11822"/>
<dbReference type="Proteomes" id="UP000198935">
    <property type="component" value="Unassembled WGS sequence"/>
</dbReference>
<keyword evidence="2" id="KW-1185">Reference proteome</keyword>
<dbReference type="OrthoDB" id="2980495at2"/>
<organism evidence="1 2">
    <name type="scientific">Evansella caseinilytica</name>
    <dbReference type="NCBI Taxonomy" id="1503961"/>
    <lineage>
        <taxon>Bacteria</taxon>
        <taxon>Bacillati</taxon>
        <taxon>Bacillota</taxon>
        <taxon>Bacilli</taxon>
        <taxon>Bacillales</taxon>
        <taxon>Bacillaceae</taxon>
        <taxon>Evansella</taxon>
    </lineage>
</organism>
<reference evidence="2" key="1">
    <citation type="submission" date="2016-10" db="EMBL/GenBank/DDBJ databases">
        <authorList>
            <person name="Varghese N."/>
            <person name="Submissions S."/>
        </authorList>
    </citation>
    <scope>NUCLEOTIDE SEQUENCE [LARGE SCALE GENOMIC DNA]</scope>
    <source>
        <strain evidence="2">SP</strain>
    </source>
</reference>
<protein>
    <submittedName>
        <fullName evidence="1">Uncharacterized protein</fullName>
    </submittedName>
</protein>
<name>A0A1H3U3A0_9BACI</name>
<evidence type="ECO:0000313" key="1">
    <source>
        <dbReference type="EMBL" id="SDZ56946.1"/>
    </source>
</evidence>
<gene>
    <name evidence="1" type="ORF">SAMN05421736_11822</name>
</gene>
<sequence>MSRKYKVIGILGFIVLLLVVSYSVFQHLKVNENVEAVEKKVLEAIRLNNVIISHVEFIDDDYALAFYEWGYTYAGVAELEKTAFGWNVLTSISDSFGQSPYFVELSHFSVLFGVGTDELRSGEVELNNGSKHPLSIEGGELAPEFWFYYSDNADLSRAKVINKDGEVRIEIDHKPNQGLERQIE</sequence>